<dbReference type="AlphaFoldDB" id="A0A146K8V5"/>
<reference evidence="3" key="1">
    <citation type="submission" date="2015-07" db="EMBL/GenBank/DDBJ databases">
        <title>Adaptation to a free-living lifestyle via gene acquisitions in the diplomonad Trepomonas sp. PC1.</title>
        <authorList>
            <person name="Xu F."/>
            <person name="Jerlstrom-Hultqvist J."/>
            <person name="Kolisko M."/>
            <person name="Simpson A.G.B."/>
            <person name="Roger A.J."/>
            <person name="Svard S.G."/>
            <person name="Andersson J.O."/>
        </authorList>
    </citation>
    <scope>NUCLEOTIDE SEQUENCE</scope>
    <source>
        <strain evidence="3">PC1</strain>
    </source>
</reference>
<keyword evidence="1" id="KW-0479">Metal-binding</keyword>
<feature type="non-terminal residue" evidence="3">
    <location>
        <position position="203"/>
    </location>
</feature>
<name>A0A146K8V5_9EUKA</name>
<proteinExistence type="predicted"/>
<evidence type="ECO:0000313" key="3">
    <source>
        <dbReference type="EMBL" id="JAP91899.1"/>
    </source>
</evidence>
<organism evidence="3">
    <name type="scientific">Trepomonas sp. PC1</name>
    <dbReference type="NCBI Taxonomy" id="1076344"/>
    <lineage>
        <taxon>Eukaryota</taxon>
        <taxon>Metamonada</taxon>
        <taxon>Diplomonadida</taxon>
        <taxon>Hexamitidae</taxon>
        <taxon>Hexamitinae</taxon>
        <taxon>Trepomonas</taxon>
    </lineage>
</organism>
<sequence length="203" mass="23501">QFYSDLSKDEQQYLFHLSLACQSYFPIILGQIDPKYVILQNFFTSAVKFFYGNADLQVKVENNPELQKMQCFFVNQAQWFFSFPRDFKFKMTPQFDALFKEFGSQIQANFSNIVEVFTDVRLEQFQGNVDFESVDQINKIYGKLVENTMISEGGETGFTLKVASITQRVVKCDQKVNGKSLQIQYGNFAKHLAKSVQHLQNAQ</sequence>
<dbReference type="EMBL" id="GDID01004707">
    <property type="protein sequence ID" value="JAP91899.1"/>
    <property type="molecule type" value="Transcribed_RNA"/>
</dbReference>
<dbReference type="InterPro" id="IPR039461">
    <property type="entry name" value="Peptidase_M49"/>
</dbReference>
<gene>
    <name evidence="3" type="ORF">TPC1_16334</name>
</gene>
<feature type="non-terminal residue" evidence="3">
    <location>
        <position position="1"/>
    </location>
</feature>
<accession>A0A146K8V5</accession>
<protein>
    <submittedName>
        <fullName evidence="3">Dipeptidyl-peptidase III</fullName>
    </submittedName>
</protein>
<dbReference type="GO" id="GO:0016787">
    <property type="term" value="F:hydrolase activity"/>
    <property type="evidence" value="ECO:0007669"/>
    <property type="project" value="UniProtKB-KW"/>
</dbReference>
<dbReference type="Pfam" id="PF03571">
    <property type="entry name" value="Peptidase_M49"/>
    <property type="match status" value="1"/>
</dbReference>
<dbReference type="GO" id="GO:0046872">
    <property type="term" value="F:metal ion binding"/>
    <property type="evidence" value="ECO:0007669"/>
    <property type="project" value="UniProtKB-KW"/>
</dbReference>
<keyword evidence="2" id="KW-0378">Hydrolase</keyword>
<evidence type="ECO:0000256" key="2">
    <source>
        <dbReference type="ARBA" id="ARBA00022801"/>
    </source>
</evidence>
<evidence type="ECO:0000256" key="1">
    <source>
        <dbReference type="ARBA" id="ARBA00022723"/>
    </source>
</evidence>